<evidence type="ECO:0000256" key="3">
    <source>
        <dbReference type="ARBA" id="ARBA00023140"/>
    </source>
</evidence>
<accession>A0A8H6RJE3</accession>
<evidence type="ECO:0000313" key="5">
    <source>
        <dbReference type="EMBL" id="KAF7193546.1"/>
    </source>
</evidence>
<dbReference type="PANTHER" id="PTHR43684">
    <property type="match status" value="1"/>
</dbReference>
<keyword evidence="2" id="KW-0843">Virulence</keyword>
<evidence type="ECO:0000256" key="2">
    <source>
        <dbReference type="ARBA" id="ARBA00023026"/>
    </source>
</evidence>
<evidence type="ECO:0000256" key="4">
    <source>
        <dbReference type="ARBA" id="ARBA00023235"/>
    </source>
</evidence>
<dbReference type="SUPFAM" id="SSF52096">
    <property type="entry name" value="ClpP/crotonase"/>
    <property type="match status" value="1"/>
</dbReference>
<dbReference type="InterPro" id="IPR051053">
    <property type="entry name" value="ECH/Chromodomain_protein"/>
</dbReference>
<gene>
    <name evidence="5" type="ORF">HII31_05121</name>
</gene>
<dbReference type="CDD" id="cd06558">
    <property type="entry name" value="crotonase-like"/>
    <property type="match status" value="1"/>
</dbReference>
<dbReference type="Gene3D" id="3.90.226.10">
    <property type="entry name" value="2-enoyl-CoA Hydratase, Chain A, domain 1"/>
    <property type="match status" value="1"/>
</dbReference>
<dbReference type="GO" id="GO:0005777">
    <property type="term" value="C:peroxisome"/>
    <property type="evidence" value="ECO:0007669"/>
    <property type="project" value="UniProtKB-SubCell"/>
</dbReference>
<reference evidence="5" key="1">
    <citation type="submission" date="2020-04" db="EMBL/GenBank/DDBJ databases">
        <title>Draft genome resource of the tomato pathogen Pseudocercospora fuligena.</title>
        <authorList>
            <person name="Zaccaron A."/>
        </authorList>
    </citation>
    <scope>NUCLEOTIDE SEQUENCE</scope>
    <source>
        <strain evidence="5">PF001</strain>
    </source>
</reference>
<evidence type="ECO:0000313" key="6">
    <source>
        <dbReference type="Proteomes" id="UP000660729"/>
    </source>
</evidence>
<protein>
    <submittedName>
        <fullName evidence="5">Putative enoyl-CoA hydratase echA14</fullName>
    </submittedName>
</protein>
<organism evidence="5 6">
    <name type="scientific">Pseudocercospora fuligena</name>
    <dbReference type="NCBI Taxonomy" id="685502"/>
    <lineage>
        <taxon>Eukaryota</taxon>
        <taxon>Fungi</taxon>
        <taxon>Dikarya</taxon>
        <taxon>Ascomycota</taxon>
        <taxon>Pezizomycotina</taxon>
        <taxon>Dothideomycetes</taxon>
        <taxon>Dothideomycetidae</taxon>
        <taxon>Mycosphaerellales</taxon>
        <taxon>Mycosphaerellaceae</taxon>
        <taxon>Pseudocercospora</taxon>
    </lineage>
</organism>
<comment type="caution">
    <text evidence="5">The sequence shown here is derived from an EMBL/GenBank/DDBJ whole genome shotgun (WGS) entry which is preliminary data.</text>
</comment>
<dbReference type="EMBL" id="JABCIY010000080">
    <property type="protein sequence ID" value="KAF7193546.1"/>
    <property type="molecule type" value="Genomic_DNA"/>
</dbReference>
<sequence>MWGCSRVPMYLHEASSPCYASDMLGSSRAQDLLCSIIWSMTEYRNDSNSLFLPANMAPPPSRLQTVLIEPISQHAVLFSYNQPHISNAFTLEQYYDLRDALLWAKEEKDIKVIVVTGKGRHFCSGKVLSDPRSGGPTIEQEIAAGSSLGEVLQGYPKILIAAVHGAASWCKRGGCFEGEVE</sequence>
<keyword evidence="3" id="KW-0576">Peroxisome</keyword>
<keyword evidence="4" id="KW-0413">Isomerase</keyword>
<name>A0A8H6RJE3_9PEZI</name>
<dbReference type="Proteomes" id="UP000660729">
    <property type="component" value="Unassembled WGS sequence"/>
</dbReference>
<dbReference type="InterPro" id="IPR029045">
    <property type="entry name" value="ClpP/crotonase-like_dom_sf"/>
</dbReference>
<keyword evidence="6" id="KW-1185">Reference proteome</keyword>
<dbReference type="OrthoDB" id="448450at2759"/>
<evidence type="ECO:0000256" key="1">
    <source>
        <dbReference type="ARBA" id="ARBA00004275"/>
    </source>
</evidence>
<dbReference type="AlphaFoldDB" id="A0A8H6RJE3"/>
<dbReference type="InterPro" id="IPR001753">
    <property type="entry name" value="Enoyl-CoA_hydra/iso"/>
</dbReference>
<dbReference type="Pfam" id="PF00378">
    <property type="entry name" value="ECH_1"/>
    <property type="match status" value="1"/>
</dbReference>
<dbReference type="PANTHER" id="PTHR43684:SF1">
    <property type="entry name" value="ENOYL-COA DELTA ISOMERASE 2"/>
    <property type="match status" value="1"/>
</dbReference>
<proteinExistence type="predicted"/>
<dbReference type="GO" id="GO:0004165">
    <property type="term" value="F:delta(3)-delta(2)-enoyl-CoA isomerase activity"/>
    <property type="evidence" value="ECO:0007669"/>
    <property type="project" value="UniProtKB-ARBA"/>
</dbReference>
<comment type="subcellular location">
    <subcellularLocation>
        <location evidence="1">Peroxisome</location>
    </subcellularLocation>
</comment>